<dbReference type="CDD" id="cd00054">
    <property type="entry name" value="EGF_CA"/>
    <property type="match status" value="25"/>
</dbReference>
<evidence type="ECO:0000259" key="18">
    <source>
        <dbReference type="PROSITE" id="PS50026"/>
    </source>
</evidence>
<keyword evidence="6" id="KW-0677">Repeat</keyword>
<evidence type="ECO:0000256" key="16">
    <source>
        <dbReference type="SAM" id="Phobius"/>
    </source>
</evidence>
<dbReference type="FunFam" id="2.10.25.10:FF:000520">
    <property type="entry name" value="Predicted protein"/>
    <property type="match status" value="1"/>
</dbReference>
<feature type="domain" description="EGF-like" evidence="18">
    <location>
        <begin position="422"/>
        <end position="459"/>
    </location>
</feature>
<keyword evidence="9 16" id="KW-0472">Membrane</keyword>
<feature type="domain" description="EGF-like" evidence="18">
    <location>
        <begin position="2315"/>
        <end position="2351"/>
    </location>
</feature>
<reference evidence="19 20" key="1">
    <citation type="journal article" date="2017" name="Nat. Ecol. Evol.">
        <title>Scallop genome provides insights into evolution of bilaterian karyotype and development.</title>
        <authorList>
            <person name="Wang S."/>
            <person name="Zhang J."/>
            <person name="Jiao W."/>
            <person name="Li J."/>
            <person name="Xun X."/>
            <person name="Sun Y."/>
            <person name="Guo X."/>
            <person name="Huan P."/>
            <person name="Dong B."/>
            <person name="Zhang L."/>
            <person name="Hu X."/>
            <person name="Sun X."/>
            <person name="Wang J."/>
            <person name="Zhao C."/>
            <person name="Wang Y."/>
            <person name="Wang D."/>
            <person name="Huang X."/>
            <person name="Wang R."/>
            <person name="Lv J."/>
            <person name="Li Y."/>
            <person name="Zhang Z."/>
            <person name="Liu B."/>
            <person name="Lu W."/>
            <person name="Hui Y."/>
            <person name="Liang J."/>
            <person name="Zhou Z."/>
            <person name="Hou R."/>
            <person name="Li X."/>
            <person name="Liu Y."/>
            <person name="Li H."/>
            <person name="Ning X."/>
            <person name="Lin Y."/>
            <person name="Zhao L."/>
            <person name="Xing Q."/>
            <person name="Dou J."/>
            <person name="Li Y."/>
            <person name="Mao J."/>
            <person name="Guo H."/>
            <person name="Dou H."/>
            <person name="Li T."/>
            <person name="Mu C."/>
            <person name="Jiang W."/>
            <person name="Fu Q."/>
            <person name="Fu X."/>
            <person name="Miao Y."/>
            <person name="Liu J."/>
            <person name="Yu Q."/>
            <person name="Li R."/>
            <person name="Liao H."/>
            <person name="Li X."/>
            <person name="Kong Y."/>
            <person name="Jiang Z."/>
            <person name="Chourrout D."/>
            <person name="Li R."/>
            <person name="Bao Z."/>
        </authorList>
    </citation>
    <scope>NUCLEOTIDE SEQUENCE [LARGE SCALE GENOMIC DNA]</scope>
    <source>
        <strain evidence="19 20">PY_sf001</strain>
    </source>
</reference>
<keyword evidence="11" id="KW-0325">Glycoprotein</keyword>
<dbReference type="Pfam" id="PF00054">
    <property type="entry name" value="Laminin_G_1"/>
    <property type="match status" value="1"/>
</dbReference>
<feature type="domain" description="EGF-like" evidence="18">
    <location>
        <begin position="536"/>
        <end position="574"/>
    </location>
</feature>
<evidence type="ECO:0000256" key="10">
    <source>
        <dbReference type="ARBA" id="ARBA00023157"/>
    </source>
</evidence>
<dbReference type="SUPFAM" id="SSF57184">
    <property type="entry name" value="Growth factor receptor domain"/>
    <property type="match status" value="4"/>
</dbReference>
<dbReference type="PRINTS" id="PR01983">
    <property type="entry name" value="NOTCH"/>
</dbReference>
<organism evidence="19 20">
    <name type="scientific">Mizuhopecten yessoensis</name>
    <name type="common">Japanese scallop</name>
    <name type="synonym">Patinopecten yessoensis</name>
    <dbReference type="NCBI Taxonomy" id="6573"/>
    <lineage>
        <taxon>Eukaryota</taxon>
        <taxon>Metazoa</taxon>
        <taxon>Spiralia</taxon>
        <taxon>Lophotrochozoa</taxon>
        <taxon>Mollusca</taxon>
        <taxon>Bivalvia</taxon>
        <taxon>Autobranchia</taxon>
        <taxon>Pteriomorphia</taxon>
        <taxon>Pectinida</taxon>
        <taxon>Pectinoidea</taxon>
        <taxon>Pectinidae</taxon>
        <taxon>Mizuhopecten</taxon>
    </lineage>
</organism>
<evidence type="ECO:0000259" key="17">
    <source>
        <dbReference type="PROSITE" id="PS50025"/>
    </source>
</evidence>
<dbReference type="PROSITE" id="PS00022">
    <property type="entry name" value="EGF_1"/>
    <property type="match status" value="25"/>
</dbReference>
<evidence type="ECO:0000256" key="7">
    <source>
        <dbReference type="ARBA" id="ARBA00022837"/>
    </source>
</evidence>
<feature type="disulfide bond" evidence="14">
    <location>
        <begin position="640"/>
        <end position="649"/>
    </location>
</feature>
<evidence type="ECO:0000256" key="13">
    <source>
        <dbReference type="ARBA" id="ARBA00063079"/>
    </source>
</evidence>
<comment type="similarity">
    <text evidence="12">Belongs to the Crumbs protein family.</text>
</comment>
<dbReference type="GO" id="GO:0005178">
    <property type="term" value="F:integrin binding"/>
    <property type="evidence" value="ECO:0007669"/>
    <property type="project" value="UniProtKB-ARBA"/>
</dbReference>
<feature type="domain" description="EGF-like" evidence="18">
    <location>
        <begin position="917"/>
        <end position="954"/>
    </location>
</feature>
<dbReference type="Pfam" id="PF12661">
    <property type="entry name" value="hEGF"/>
    <property type="match status" value="9"/>
</dbReference>
<feature type="domain" description="EGF-like" evidence="18">
    <location>
        <begin position="384"/>
        <end position="420"/>
    </location>
</feature>
<dbReference type="FunFam" id="2.10.25.10:FF:000472">
    <property type="entry name" value="Uncharacterized protein, isoform A"/>
    <property type="match status" value="2"/>
</dbReference>
<feature type="disulfide bond" evidence="14">
    <location>
        <begin position="2341"/>
        <end position="2350"/>
    </location>
</feature>
<dbReference type="FunFam" id="2.10.25.10:FF:000117">
    <property type="entry name" value="Delta-like protein"/>
    <property type="match status" value="1"/>
</dbReference>
<keyword evidence="20" id="KW-1185">Reference proteome</keyword>
<dbReference type="FunFam" id="2.10.25.10:FF:000122">
    <property type="entry name" value="Protein crumbs homolog 2"/>
    <property type="match status" value="3"/>
</dbReference>
<evidence type="ECO:0000256" key="2">
    <source>
        <dbReference type="ARBA" id="ARBA00022475"/>
    </source>
</evidence>
<dbReference type="CDD" id="cd00110">
    <property type="entry name" value="LamG"/>
    <property type="match status" value="1"/>
</dbReference>
<feature type="disulfide bond" evidence="14">
    <location>
        <begin position="486"/>
        <end position="495"/>
    </location>
</feature>
<dbReference type="InterPro" id="IPR013032">
    <property type="entry name" value="EGF-like_CS"/>
</dbReference>
<keyword evidence="5" id="KW-0732">Signal</keyword>
<feature type="domain" description="EGF-like" evidence="18">
    <location>
        <begin position="1620"/>
        <end position="1658"/>
    </location>
</feature>
<dbReference type="Pfam" id="PF00008">
    <property type="entry name" value="EGF"/>
    <property type="match status" value="13"/>
</dbReference>
<dbReference type="InterPro" id="IPR000742">
    <property type="entry name" value="EGF"/>
</dbReference>
<dbReference type="FunFam" id="2.10.25.10:FF:000391">
    <property type="entry name" value="Weary, isoform C"/>
    <property type="match status" value="1"/>
</dbReference>
<comment type="subunit">
    <text evidence="13">Interacts (via Sushi domain 21) with ITGA9:ITGB1; thereby inhibits Ca(2+) intracellular signaling and as a result represses vasocontraction. Interacts (via Sushi domain 21) with ITGA4:ITGB1; thereby inhibits Ca(2+) intracellular signaling and as a result represses vasocontraction. Interacts with ANGPT1 and ANGPT2. Interacts with PEAR1 (via extracellular domain). Interacts with HSPG2, TLN1, FN1, COPA, CCT2, IQGAP1, LAMC1 and NID1. Interacts (via C-terminus) with TIE1.</text>
</comment>
<feature type="disulfide bond" evidence="14">
    <location>
        <begin position="797"/>
        <end position="814"/>
    </location>
</feature>
<dbReference type="InterPro" id="IPR049883">
    <property type="entry name" value="NOTCH1_EGF-like"/>
</dbReference>
<feature type="disulfide bond" evidence="14">
    <location>
        <begin position="661"/>
        <end position="678"/>
    </location>
</feature>
<dbReference type="GO" id="GO:0016324">
    <property type="term" value="C:apical plasma membrane"/>
    <property type="evidence" value="ECO:0007669"/>
    <property type="project" value="UniProtKB-SubCell"/>
</dbReference>
<feature type="domain" description="EGF-like" evidence="18">
    <location>
        <begin position="841"/>
        <end position="877"/>
    </location>
</feature>
<feature type="domain" description="EGF-like" evidence="18">
    <location>
        <begin position="2042"/>
        <end position="2080"/>
    </location>
</feature>
<feature type="disulfide bond" evidence="14">
    <location>
        <begin position="1943"/>
        <end position="1952"/>
    </location>
</feature>
<feature type="disulfide bond" evidence="14">
    <location>
        <begin position="247"/>
        <end position="256"/>
    </location>
</feature>
<dbReference type="SUPFAM" id="SSF49899">
    <property type="entry name" value="Concanavalin A-like lectins/glucanases"/>
    <property type="match status" value="4"/>
</dbReference>
<comment type="subcellular location">
    <subcellularLocation>
        <location evidence="1">Apical cell membrane</location>
        <topology evidence="1">Single-pass type I membrane protein</topology>
    </subcellularLocation>
</comment>
<feature type="domain" description="EGF-like" evidence="18">
    <location>
        <begin position="879"/>
        <end position="915"/>
    </location>
</feature>
<feature type="disulfide bond" evidence="14">
    <location>
        <begin position="602"/>
        <end position="611"/>
    </location>
</feature>
<feature type="domain" description="EGF-like" evidence="18">
    <location>
        <begin position="614"/>
        <end position="650"/>
    </location>
</feature>
<dbReference type="InterPro" id="IPR009030">
    <property type="entry name" value="Growth_fac_rcpt_cys_sf"/>
</dbReference>
<feature type="disulfide bond" evidence="14">
    <location>
        <begin position="2379"/>
        <end position="2388"/>
    </location>
</feature>
<feature type="domain" description="EGF-like" evidence="18">
    <location>
        <begin position="261"/>
        <end position="304"/>
    </location>
</feature>
<proteinExistence type="inferred from homology"/>
<evidence type="ECO:0000256" key="14">
    <source>
        <dbReference type="PROSITE-ProRule" id="PRU00076"/>
    </source>
</evidence>
<dbReference type="SMART" id="SM00282">
    <property type="entry name" value="LamG"/>
    <property type="match status" value="4"/>
</dbReference>
<feature type="domain" description="EGF-like" evidence="18">
    <location>
        <begin position="576"/>
        <end position="612"/>
    </location>
</feature>
<feature type="disulfide bond" evidence="14">
    <location>
        <begin position="905"/>
        <end position="914"/>
    </location>
</feature>
<feature type="disulfide bond" evidence="14">
    <location>
        <begin position="718"/>
        <end position="727"/>
    </location>
</feature>
<feature type="disulfide bond" evidence="14">
    <location>
        <begin position="410"/>
        <end position="419"/>
    </location>
</feature>
<keyword evidence="3 14" id="KW-0245">EGF-like domain</keyword>
<comment type="caution">
    <text evidence="14">Lacks conserved residue(s) required for the propagation of feature annotation.</text>
</comment>
<keyword evidence="2" id="KW-1003">Cell membrane</keyword>
<dbReference type="PROSITE" id="PS50026">
    <property type="entry name" value="EGF_3"/>
    <property type="match status" value="38"/>
</dbReference>
<dbReference type="PRINTS" id="PR00010">
    <property type="entry name" value="EGFBLOOD"/>
</dbReference>
<evidence type="ECO:0000256" key="15">
    <source>
        <dbReference type="SAM" id="MobiDB-lite"/>
    </source>
</evidence>
<feature type="disulfide bond" evidence="14">
    <location>
        <begin position="1648"/>
        <end position="1657"/>
    </location>
</feature>
<feature type="domain" description="EGF-like" evidence="18">
    <location>
        <begin position="1054"/>
        <end position="1090"/>
    </location>
</feature>
<feature type="disulfide bond" evidence="14">
    <location>
        <begin position="680"/>
        <end position="689"/>
    </location>
</feature>
<evidence type="ECO:0000256" key="6">
    <source>
        <dbReference type="ARBA" id="ARBA00022737"/>
    </source>
</evidence>
<dbReference type="FunFam" id="2.10.25.10:FF:000038">
    <property type="entry name" value="Fibrillin 2"/>
    <property type="match status" value="1"/>
</dbReference>
<feature type="domain" description="EGF-like" evidence="18">
    <location>
        <begin position="498"/>
        <end position="534"/>
    </location>
</feature>
<keyword evidence="8 16" id="KW-1133">Transmembrane helix</keyword>
<feature type="disulfide bond" evidence="14">
    <location>
        <begin position="1981"/>
        <end position="1990"/>
    </location>
</feature>
<evidence type="ECO:0000256" key="4">
    <source>
        <dbReference type="ARBA" id="ARBA00022692"/>
    </source>
</evidence>
<feature type="disulfide bond" evidence="14">
    <location>
        <begin position="2222"/>
        <end position="2231"/>
    </location>
</feature>
<feature type="domain" description="EGF-like" evidence="18">
    <location>
        <begin position="2082"/>
        <end position="2117"/>
    </location>
</feature>
<feature type="disulfide bond" evidence="14">
    <location>
        <begin position="2051"/>
        <end position="2068"/>
    </location>
</feature>
<dbReference type="InterPro" id="IPR000152">
    <property type="entry name" value="EGF-type_Asp/Asn_hydroxyl_site"/>
</dbReference>
<dbReference type="GO" id="GO:0005112">
    <property type="term" value="F:Notch binding"/>
    <property type="evidence" value="ECO:0007669"/>
    <property type="project" value="TreeGrafter"/>
</dbReference>
<feature type="disulfide bond" evidence="14">
    <location>
        <begin position="564"/>
        <end position="573"/>
    </location>
</feature>
<feature type="domain" description="EGF-like" evidence="18">
    <location>
        <begin position="1994"/>
        <end position="2040"/>
    </location>
</feature>
<dbReference type="InterPro" id="IPR001791">
    <property type="entry name" value="Laminin_G"/>
</dbReference>
<feature type="domain" description="EGF-like" evidence="18">
    <location>
        <begin position="2233"/>
        <end position="2275"/>
    </location>
</feature>
<evidence type="ECO:0000256" key="5">
    <source>
        <dbReference type="ARBA" id="ARBA00022729"/>
    </source>
</evidence>
<feature type="domain" description="EGF-like" evidence="18">
    <location>
        <begin position="652"/>
        <end position="690"/>
    </location>
</feature>
<dbReference type="Proteomes" id="UP000242188">
    <property type="component" value="Unassembled WGS sequence"/>
</dbReference>
<feature type="domain" description="EGF-like" evidence="18">
    <location>
        <begin position="1136"/>
        <end position="1179"/>
    </location>
</feature>
<feature type="disulfide bond" evidence="14">
    <location>
        <begin position="2107"/>
        <end position="2116"/>
    </location>
</feature>
<feature type="disulfide bond" evidence="14">
    <location>
        <begin position="524"/>
        <end position="533"/>
    </location>
</feature>
<feature type="disulfide bond" evidence="14">
    <location>
        <begin position="449"/>
        <end position="458"/>
    </location>
</feature>
<feature type="transmembrane region" description="Helical" evidence="16">
    <location>
        <begin position="12"/>
        <end position="30"/>
    </location>
</feature>
<feature type="disulfide bond" evidence="14">
    <location>
        <begin position="982"/>
        <end position="991"/>
    </location>
</feature>
<feature type="domain" description="EGF-like" evidence="18">
    <location>
        <begin position="2198"/>
        <end position="2232"/>
    </location>
</feature>
<dbReference type="GO" id="GO:0005509">
    <property type="term" value="F:calcium ion binding"/>
    <property type="evidence" value="ECO:0007669"/>
    <property type="project" value="InterPro"/>
</dbReference>
<feature type="disulfide bond" evidence="14">
    <location>
        <begin position="1080"/>
        <end position="1089"/>
    </location>
</feature>
<feature type="disulfide bond" evidence="14">
    <location>
        <begin position="1386"/>
        <end position="1395"/>
    </location>
</feature>
<evidence type="ECO:0000256" key="9">
    <source>
        <dbReference type="ARBA" id="ARBA00023136"/>
    </source>
</evidence>
<feature type="disulfide bond" evidence="14">
    <location>
        <begin position="294"/>
        <end position="303"/>
    </location>
</feature>
<dbReference type="FunFam" id="2.10.25.10:FF:000039">
    <property type="entry name" value="Crumbs cell polarity complex component 1"/>
    <property type="match status" value="1"/>
</dbReference>
<feature type="domain" description="Laminin G" evidence="17">
    <location>
        <begin position="1685"/>
        <end position="1876"/>
    </location>
</feature>
<feature type="disulfide bond" evidence="14">
    <location>
        <begin position="1904"/>
        <end position="1913"/>
    </location>
</feature>
<feature type="domain" description="EGF-like" evidence="18">
    <location>
        <begin position="1878"/>
        <end position="1914"/>
    </location>
</feature>
<feature type="domain" description="EGF-like" evidence="18">
    <location>
        <begin position="956"/>
        <end position="992"/>
    </location>
</feature>
<dbReference type="PANTHER" id="PTHR12916:SF4">
    <property type="entry name" value="UNINFLATABLE, ISOFORM C"/>
    <property type="match status" value="1"/>
</dbReference>
<dbReference type="GO" id="GO:0032991">
    <property type="term" value="C:protein-containing complex"/>
    <property type="evidence" value="ECO:0007669"/>
    <property type="project" value="UniProtKB-ARBA"/>
</dbReference>
<feature type="disulfide bond" evidence="14">
    <location>
        <begin position="2086"/>
        <end position="2096"/>
    </location>
</feature>
<dbReference type="Pfam" id="PF07645">
    <property type="entry name" value="EGF_CA"/>
    <property type="match status" value="5"/>
</dbReference>
<dbReference type="GO" id="GO:0051241">
    <property type="term" value="P:negative regulation of multicellular organismal process"/>
    <property type="evidence" value="ECO:0007669"/>
    <property type="project" value="UniProtKB-ARBA"/>
</dbReference>
<dbReference type="Pfam" id="PF02210">
    <property type="entry name" value="Laminin_G_2"/>
    <property type="match status" value="2"/>
</dbReference>
<dbReference type="FunFam" id="2.10.25.10:FF:000031">
    <property type="entry name" value="neurogenic locus notch homolog protein 3"/>
    <property type="match status" value="1"/>
</dbReference>
<dbReference type="FunFam" id="2.10.25.10:FF:000208">
    <property type="entry name" value="Crumbs 2, cell polarity complex component"/>
    <property type="match status" value="1"/>
</dbReference>
<feature type="disulfide bond" evidence="14">
    <location>
        <begin position="332"/>
        <end position="341"/>
    </location>
</feature>
<dbReference type="Gene3D" id="2.60.120.200">
    <property type="match status" value="3"/>
</dbReference>
<feature type="domain" description="EGF-like" evidence="18">
    <location>
        <begin position="692"/>
        <end position="728"/>
    </location>
</feature>
<feature type="transmembrane region" description="Helical" evidence="16">
    <location>
        <begin position="2404"/>
        <end position="2430"/>
    </location>
</feature>
<evidence type="ECO:0000313" key="19">
    <source>
        <dbReference type="EMBL" id="OWF51588.1"/>
    </source>
</evidence>
<feature type="domain" description="EGF-like" evidence="18">
    <location>
        <begin position="460"/>
        <end position="496"/>
    </location>
</feature>
<feature type="domain" description="EGF-like" evidence="18">
    <location>
        <begin position="1955"/>
        <end position="1991"/>
    </location>
</feature>
<dbReference type="InterPro" id="IPR013320">
    <property type="entry name" value="ConA-like_dom_sf"/>
</dbReference>
<dbReference type="SMART" id="SM00181">
    <property type="entry name" value="EGF"/>
    <property type="match status" value="38"/>
</dbReference>
<feature type="domain" description="EGF-like" evidence="18">
    <location>
        <begin position="306"/>
        <end position="342"/>
    </location>
</feature>
<dbReference type="EMBL" id="NEDP02002202">
    <property type="protein sequence ID" value="OWF51588.1"/>
    <property type="molecule type" value="Genomic_DNA"/>
</dbReference>
<dbReference type="FunFam" id="2.10.25.10:FF:000004">
    <property type="entry name" value="Neurogenic locus notch 1"/>
    <property type="match status" value="1"/>
</dbReference>
<dbReference type="STRING" id="6573.A0A210QSB6"/>
<feature type="domain" description="EGF-like" evidence="18">
    <location>
        <begin position="1360"/>
        <end position="1396"/>
    </location>
</feature>
<feature type="domain" description="EGF-like" evidence="18">
    <location>
        <begin position="994"/>
        <end position="1052"/>
    </location>
</feature>
<evidence type="ECO:0000256" key="8">
    <source>
        <dbReference type="ARBA" id="ARBA00022989"/>
    </source>
</evidence>
<feature type="region of interest" description="Disordered" evidence="15">
    <location>
        <begin position="2439"/>
        <end position="2467"/>
    </location>
</feature>
<feature type="disulfide bond" evidence="14">
    <location>
        <begin position="2030"/>
        <end position="2039"/>
    </location>
</feature>
<accession>A0A210QSB6</accession>
<feature type="domain" description="EGF-like" evidence="18">
    <location>
        <begin position="221"/>
        <end position="257"/>
    </location>
</feature>
<dbReference type="OrthoDB" id="283575at2759"/>
<gene>
    <name evidence="19" type="ORF">KP79_PYT04604</name>
</gene>
<protein>
    <submittedName>
        <fullName evidence="19">Protein crumb</fullName>
    </submittedName>
</protein>
<feature type="disulfide bond" evidence="14">
    <location>
        <begin position="1042"/>
        <end position="1051"/>
    </location>
</feature>
<sequence length="2467" mass="268228">MNDRRDARPRASPLVPWGTCTVLGFILFLLDVPTQATTNGRVAVFNVSMNSSLNIQGTNFAWNVSGAQLAFSYRTCSGGQLLYQNGSTGDFISLDLNSNGTLEFRWKTGNQEYFMSYGNSLIGKDFYYVKFVRTVVGVLVLEVQLYGQTVLNVHIANSTSRESIWHVNLGGSTGIQVGRHLTGCVMEGPGISFRNNSHVQPINVLWNDTCPISSCSTAGEDGNQCSSVPCRNGGTCVDGFQVYTCQCPHLFNGTNCENDLRIYGCDVSPCLNGGTCNHVTPSTATGNRNYMCTCAPGFTDVNCQVNINECDLDTCQHGGQCEDGINSFTCTCTSRFEGDRCETDINECQRYAGICGPGTCFNNEGGYDCYCPVGYDSQRNCSQSLDDCLANPGKNGGTCIDGDNSYTCQCVLGFTGTDCQTNIDDCKDVVCPGQNTVCRDLINSHECICKAGYFGEPCVDVDECLVQPCKNGANCTNLENDYSCTCVPGFTNKSCDFNIDDCVPDPCKNGASCEDGVNSYTCTCVPGYTDQTCSTDIDECQTSGQPCQNGATCRNEVNRYECDCVAGWNGSHCETEIDECASQPCQNGGSCHDYLNFYNCTCVAGYSGANCRVNIDDCTPDPCQNGGTCRDKVNGYTCDCPSTHMGKTCNLKYDACSFAPCKNGATCNATLSTQNYNCACVPGYNGKNCSTDIDDCASNTCQSPKVCFDHINRYTCACPTGYTGENCSTEINECDPDPCQNGATCVDKIGSYFCQCPTVFLNLTRYGNGEKLEFITGYNGTNCEYSINECDYNPGVCLSDGACEEEDGLPGYLCRCGRDADGVYRTGQNCDLSTSYCETSEIVKSDPPACKFGGICIPGRTSFTCNCTKGYTDSRCETDINECESSPCQYGGTCHDKVAGYNCTCIPGITGPNCEVDIDECESSPCQHGGRCNHSINMYECDCYDTGFNGTNCELNIDDCASNPCMHGSTCEDGIKDYNCSCYDGYTGKNCEIDINECLNSPCFYNGTCLQRSNQTLYNPSYDLPGYSNFSYASAAGYTCVCIPGITGENCSVNIDECVVDNCTNGATCLDGINKYSCQCAPGYKDMYCQTEIDECLEYQPCQHGSTCTDRIANYDCTCADLYVGKKYAGKNCTFELTACNSNNCQNGATCDPFLRNETTGEQAYRCICPSGYTGQLCERITSGTFQNTSRFRAELTSNTTNIISFQFATTLPNGMLFIWEGTSPSRTFVTIELVGGHVNMRYILGSDISSASMKTIGLPFLLNNADWHTIKLQQNASKLTLTLVSEECPSESECTKEVSHTPNLALKDISIGRGRNSFINDNTLSMTNFIGCVQDVIINRVIQIISEGDAIAVTKGCTRVDQCNPGPCNGNGVCTDLWSSFRCDCGRPYLGNTCNQEYVAATFSFENTKSKASFVIPESLKSTLTSDIDLSLFMRTREANGFVVFFGFYGNSAASRTFLTLETYGGALVSRFVMCNFQKVLFANNTLYNSGFKHFVSMKFYNGRYTISVNNTDLDSVLITAQNCSFNADKLYFGGEIPEVSSNVITESSRVRRSLYPAVNEISNDISNFNNVTSYKGTLQDAQLNKNSLQFIAPTDPSIVKINPINVEDNSTLTEGEQSDNICNLTRPCLHNSSCTNVFFNDFSCKCQRGFRGKDCGELDFCHEDSCPSGATCQSLNDGFECLSTTLFNPTTSSIIYKAVLQPNRLIHRLSLKIKTMVKNGALLNIGYNNYFVKLSIVGGRVTVTCKFGDAGEDTFMADYYVSDQQWYQVTFQDMTDNVTLTVQSETGGITHARTSLIPQNKLHSLSYLVTSSDVQRVKFGQAFGSRTPQFYRGCVKEVRLGGILLPFFEQSSFTNFTTQEYFEVVSMSSIPIGCVEGARCSYQRCQNGAQCLPGYHDYQCTCPSGYEGRWCETNTPDCGPQSCDSNHAVCVDMVDNYFCDCQPGYTGTRCDVAIDYCQNSSCQNNGSCENGTGDYQCQCTNEYTGKDCSVHKYQTCNGNSPCQNNASCVSINLTDSLGQTRPSFNCSCLLGYDGGVCGVEIDYCAAPVCQNNGTCTSNTAAGEYTCTCLQGYTGNDCGTDIQDCNGQCQNGGTCVDLVNAYACNCTDAWTGVNCDVDINECNLTQPCQNNASCTNSDGSFMCHCYGTGYKGMYCSEDVDECQLGMDPCQHNSNCTNSVGDYSCACSHGYTDKNCSTPDCSLVTCQNGGTCQATDVWKCDCVKYYYGELCQNEGPCLSNPCNQDNIIECHQDVAISPPTYTCECKQGWNGTSCDTDINECESSPCLNGATCYNSDGSYNCTCQEGYNGSHCEDDIDECASSPCHNGGTCSDLVNGFKCTCTEGYTNVTCMEDVNECVSSPCINGGQCNNQPGDFQCVCTSEYMGKLCAQRNPDYQKISPDDNLAIIIGPTVAAVLLLIVIGVIIFLVLARSKRATRGHYSPSRQEVTGSRVELGNVMKPPPEERLI</sequence>
<dbReference type="PANTHER" id="PTHR12916">
    <property type="entry name" value="CYTOCHROME C OXIDASE POLYPEPTIDE VIC-2"/>
    <property type="match status" value="1"/>
</dbReference>
<feature type="domain" description="EGF-like" evidence="18">
    <location>
        <begin position="2119"/>
        <end position="2157"/>
    </location>
</feature>
<dbReference type="SMART" id="SM00179">
    <property type="entry name" value="EGF_CA"/>
    <property type="match status" value="33"/>
</dbReference>
<comment type="caution">
    <text evidence="19">The sequence shown here is derived from an EMBL/GenBank/DDBJ whole genome shotgun (WGS) entry which is preliminary data.</text>
</comment>
<dbReference type="PROSITE" id="PS00010">
    <property type="entry name" value="ASX_HYDROXYL"/>
    <property type="match status" value="24"/>
</dbReference>
<feature type="domain" description="EGF-like" evidence="18">
    <location>
        <begin position="786"/>
        <end position="831"/>
    </location>
</feature>
<feature type="disulfide bond" evidence="14">
    <location>
        <begin position="2303"/>
        <end position="2312"/>
    </location>
</feature>
<feature type="domain" description="EGF-like" evidence="18">
    <location>
        <begin position="2353"/>
        <end position="2389"/>
    </location>
</feature>
<feature type="disulfide bond" evidence="14">
    <location>
        <begin position="2265"/>
        <end position="2274"/>
    </location>
</feature>
<dbReference type="InterPro" id="IPR001881">
    <property type="entry name" value="EGF-like_Ca-bd_dom"/>
</dbReference>
<keyword evidence="7" id="KW-0106">Calcium</keyword>
<dbReference type="Gene3D" id="2.10.25.10">
    <property type="entry name" value="Laminin"/>
    <property type="match status" value="36"/>
</dbReference>
<feature type="disulfide bond" evidence="14">
    <location>
        <begin position="2070"/>
        <end position="2079"/>
    </location>
</feature>
<feature type="disulfide bond" evidence="14">
    <location>
        <begin position="2187"/>
        <end position="2196"/>
    </location>
</feature>
<feature type="domain" description="EGF-like" evidence="18">
    <location>
        <begin position="344"/>
        <end position="382"/>
    </location>
</feature>
<dbReference type="PROSITE" id="PS01187">
    <property type="entry name" value="EGF_CA"/>
    <property type="match status" value="11"/>
</dbReference>
<feature type="domain" description="EGF-like" evidence="18">
    <location>
        <begin position="1916"/>
        <end position="1953"/>
    </location>
</feature>
<dbReference type="GO" id="GO:0003013">
    <property type="term" value="P:circulatory system process"/>
    <property type="evidence" value="ECO:0007669"/>
    <property type="project" value="UniProtKB-ARBA"/>
</dbReference>
<evidence type="ECO:0000256" key="3">
    <source>
        <dbReference type="ARBA" id="ARBA00022536"/>
    </source>
</evidence>
<evidence type="ECO:0000256" key="11">
    <source>
        <dbReference type="ARBA" id="ARBA00023180"/>
    </source>
</evidence>
<feature type="domain" description="EGF-like" evidence="18">
    <location>
        <begin position="1092"/>
        <end position="1134"/>
    </location>
</feature>
<evidence type="ECO:0000313" key="20">
    <source>
        <dbReference type="Proteomes" id="UP000242188"/>
    </source>
</evidence>
<feature type="domain" description="EGF-like" evidence="18">
    <location>
        <begin position="2277"/>
        <end position="2313"/>
    </location>
</feature>
<feature type="disulfide bond" evidence="14">
    <location>
        <begin position="867"/>
        <end position="876"/>
    </location>
</feature>
<dbReference type="PROSITE" id="PS01186">
    <property type="entry name" value="EGF_2"/>
    <property type="match status" value="24"/>
</dbReference>
<dbReference type="PROSITE" id="PS50025">
    <property type="entry name" value="LAM_G_DOMAIN"/>
    <property type="match status" value="3"/>
</dbReference>
<keyword evidence="4 16" id="KW-0812">Transmembrane</keyword>
<keyword evidence="10 14" id="KW-1015">Disulfide bond</keyword>
<dbReference type="FunFam" id="2.10.25.10:FF:000309">
    <property type="entry name" value="Uncharacterized protein, isoform A"/>
    <property type="match status" value="2"/>
</dbReference>
<evidence type="ECO:0000256" key="1">
    <source>
        <dbReference type="ARBA" id="ARBA00004247"/>
    </source>
</evidence>
<feature type="domain" description="Laminin G" evidence="17">
    <location>
        <begin position="1179"/>
        <end position="1358"/>
    </location>
</feature>
<feature type="domain" description="EGF-like" evidence="18">
    <location>
        <begin position="2159"/>
        <end position="2197"/>
    </location>
</feature>
<dbReference type="FunFam" id="2.10.25.10:FF:000143">
    <property type="entry name" value="Protein crumbs 1"/>
    <property type="match status" value="3"/>
</dbReference>
<dbReference type="InterPro" id="IPR018097">
    <property type="entry name" value="EGF_Ca-bd_CS"/>
</dbReference>
<evidence type="ECO:0000256" key="12">
    <source>
        <dbReference type="ARBA" id="ARBA00060989"/>
    </source>
</evidence>
<dbReference type="SUPFAM" id="SSF57196">
    <property type="entry name" value="EGF/Laminin"/>
    <property type="match status" value="18"/>
</dbReference>
<feature type="disulfide bond" evidence="14">
    <location>
        <begin position="1169"/>
        <end position="1178"/>
    </location>
</feature>
<feature type="domain" description="Laminin G" evidence="17">
    <location>
        <begin position="1405"/>
        <end position="1624"/>
    </location>
</feature>
<name>A0A210QSB6_MIZYE</name>
<dbReference type="GO" id="GO:0007219">
    <property type="term" value="P:Notch signaling pathway"/>
    <property type="evidence" value="ECO:0007669"/>
    <property type="project" value="TreeGrafter"/>
</dbReference>
<dbReference type="FunFam" id="2.10.25.10:FF:000321">
    <property type="entry name" value="Protein delta homolog 1"/>
    <property type="match status" value="1"/>
</dbReference>
<feature type="domain" description="EGF-like" evidence="18">
    <location>
        <begin position="730"/>
        <end position="766"/>
    </location>
</feature>